<feature type="compositionally biased region" description="Pro residues" evidence="6">
    <location>
        <begin position="288"/>
        <end position="297"/>
    </location>
</feature>
<dbReference type="PANTHER" id="PTHR23320">
    <property type="entry name" value="MEMBRANE-SPANNING 4-DOMAINS SUBFAMILY A MS4A -RELATED"/>
    <property type="match status" value="1"/>
</dbReference>
<accession>A0A2U9BLM6</accession>
<dbReference type="PANTHER" id="PTHR23320:SF128">
    <property type="entry name" value="MEMBRANE-SPANNING 4-DOMAINS SUBFAMILY A MEMBER 4A"/>
    <property type="match status" value="1"/>
</dbReference>
<proteinExistence type="inferred from homology"/>
<dbReference type="InterPro" id="IPR030417">
    <property type="entry name" value="MS4A"/>
</dbReference>
<dbReference type="STRING" id="52904.ENSSMAP00000034028"/>
<sequence>MDESRGAWARGLQTRAQPHSRHIHRFIITELTGEEAASCTNTGEIVEQEKTGTGSLGQDGVSLETVLIWRHCHVYGPITEGTWVVTMRMALNDKDPNPVVGPLSPIQLQSHLKMEPKTLGAIQIIIGALILCLSASVLQIHEVHFTGDVALFLIVVIQVTLSGSVLVHSGRRPTLFWVKCMLVLHLISAAFATAALGLMSKHLPYRQDSYHCEHCHRLELHAVQHCFRKCTGLIEQKCKLLIDGILGTLVVFLVLELLICITAMLFGLSVLAAGGTQAPSQRPVYPQTRPPPVPAVQPAPAAAEPSQVSVVVTEPDSEQLEDISTPPTEPQVEPIESVKTEP</sequence>
<feature type="transmembrane region" description="Helical" evidence="7">
    <location>
        <begin position="119"/>
        <end position="138"/>
    </location>
</feature>
<dbReference type="GO" id="GO:0016020">
    <property type="term" value="C:membrane"/>
    <property type="evidence" value="ECO:0007669"/>
    <property type="project" value="UniProtKB-SubCell"/>
</dbReference>
<evidence type="ECO:0000313" key="9">
    <source>
        <dbReference type="Proteomes" id="UP000246464"/>
    </source>
</evidence>
<evidence type="ECO:0000256" key="2">
    <source>
        <dbReference type="ARBA" id="ARBA00009565"/>
    </source>
</evidence>
<feature type="region of interest" description="Disordered" evidence="6">
    <location>
        <begin position="279"/>
        <end position="342"/>
    </location>
</feature>
<keyword evidence="9" id="KW-1185">Reference proteome</keyword>
<dbReference type="Proteomes" id="UP000246464">
    <property type="component" value="Chromosome 7"/>
</dbReference>
<comment type="similarity">
    <text evidence="2">Belongs to the MS4A family.</text>
</comment>
<organism evidence="8 9">
    <name type="scientific">Scophthalmus maximus</name>
    <name type="common">Turbot</name>
    <name type="synonym">Psetta maxima</name>
    <dbReference type="NCBI Taxonomy" id="52904"/>
    <lineage>
        <taxon>Eukaryota</taxon>
        <taxon>Metazoa</taxon>
        <taxon>Chordata</taxon>
        <taxon>Craniata</taxon>
        <taxon>Vertebrata</taxon>
        <taxon>Euteleostomi</taxon>
        <taxon>Actinopterygii</taxon>
        <taxon>Neopterygii</taxon>
        <taxon>Teleostei</taxon>
        <taxon>Neoteleostei</taxon>
        <taxon>Acanthomorphata</taxon>
        <taxon>Carangaria</taxon>
        <taxon>Pleuronectiformes</taxon>
        <taxon>Pleuronectoidei</taxon>
        <taxon>Scophthalmidae</taxon>
        <taxon>Scophthalmus</taxon>
    </lineage>
</organism>
<dbReference type="InterPro" id="IPR007237">
    <property type="entry name" value="CD20-like"/>
</dbReference>
<feature type="transmembrane region" description="Helical" evidence="7">
    <location>
        <begin position="150"/>
        <end position="169"/>
    </location>
</feature>
<comment type="subcellular location">
    <subcellularLocation>
        <location evidence="1">Membrane</location>
        <topology evidence="1">Multi-pass membrane protein</topology>
    </subcellularLocation>
</comment>
<evidence type="ECO:0000256" key="5">
    <source>
        <dbReference type="ARBA" id="ARBA00023136"/>
    </source>
</evidence>
<name>A0A2U9BLM6_SCOMX</name>
<gene>
    <name evidence="8" type="ORF">SMAX5B_021307</name>
</gene>
<protein>
    <submittedName>
        <fullName evidence="8">Putative membrane-spanning 4-domains subfamily A member 6B-like isoform 2</fullName>
    </submittedName>
</protein>
<keyword evidence="5 7" id="KW-0472">Membrane</keyword>
<keyword evidence="4 7" id="KW-1133">Transmembrane helix</keyword>
<feature type="transmembrane region" description="Helical" evidence="7">
    <location>
        <begin position="176"/>
        <end position="199"/>
    </location>
</feature>
<evidence type="ECO:0000256" key="1">
    <source>
        <dbReference type="ARBA" id="ARBA00004141"/>
    </source>
</evidence>
<dbReference type="Pfam" id="PF04103">
    <property type="entry name" value="CD20"/>
    <property type="match status" value="1"/>
</dbReference>
<evidence type="ECO:0000256" key="3">
    <source>
        <dbReference type="ARBA" id="ARBA00022692"/>
    </source>
</evidence>
<keyword evidence="3 7" id="KW-0812">Transmembrane</keyword>
<dbReference type="AlphaFoldDB" id="A0A2U9BLM6"/>
<evidence type="ECO:0000256" key="6">
    <source>
        <dbReference type="SAM" id="MobiDB-lite"/>
    </source>
</evidence>
<dbReference type="EMBL" id="CP026249">
    <property type="protein sequence ID" value="AWP04978.1"/>
    <property type="molecule type" value="Genomic_DNA"/>
</dbReference>
<reference evidence="8 9" key="1">
    <citation type="submission" date="2017-12" db="EMBL/GenBank/DDBJ databases">
        <title>Integrating genomic resources of turbot (Scophthalmus maximus) in depth evaluation of genetic and physical mapping variation across individuals.</title>
        <authorList>
            <person name="Martinez P."/>
        </authorList>
    </citation>
    <scope>NUCLEOTIDE SEQUENCE [LARGE SCALE GENOMIC DNA]</scope>
</reference>
<evidence type="ECO:0000256" key="4">
    <source>
        <dbReference type="ARBA" id="ARBA00022989"/>
    </source>
</evidence>
<feature type="compositionally biased region" description="Low complexity" evidence="6">
    <location>
        <begin position="298"/>
        <end position="312"/>
    </location>
</feature>
<evidence type="ECO:0000313" key="8">
    <source>
        <dbReference type="EMBL" id="AWP04978.1"/>
    </source>
</evidence>
<evidence type="ECO:0000256" key="7">
    <source>
        <dbReference type="SAM" id="Phobius"/>
    </source>
</evidence>
<feature type="transmembrane region" description="Helical" evidence="7">
    <location>
        <begin position="249"/>
        <end position="273"/>
    </location>
</feature>